<dbReference type="Proteomes" id="UP001596263">
    <property type="component" value="Unassembled WGS sequence"/>
</dbReference>
<comment type="caution">
    <text evidence="1">The sequence shown here is derived from an EMBL/GenBank/DDBJ whole genome shotgun (WGS) entry which is preliminary data.</text>
</comment>
<dbReference type="NCBIfam" id="NF038080">
    <property type="entry name" value="PG_bind_siph"/>
    <property type="match status" value="1"/>
</dbReference>
<proteinExistence type="predicted"/>
<dbReference type="EMBL" id="JBHSKM010000019">
    <property type="protein sequence ID" value="MFC5217342.1"/>
    <property type="molecule type" value="Genomic_DNA"/>
</dbReference>
<sequence length="268" mass="28495">MKLVTREQLGWPASAAPTQTSAKGVKIHYEGTAVSRSLLTNHSACLSEWKSIRKSHLANAKENYSDIAYNYGACPHGYLLEGRGLGKRTGANGSQELNRAHYAIVGLVGSEGLTDPTDAMLGAIRDGIELLRKHGAGTEIKGHRDGYATACPGGPLYAWVQKGAPRPAGTTKPATTPAKPKYEPYPGADFFMRGNGPALGKQSAIFTAMGKRLIAVGCGRYQVGPGPKLGQADVASYEAWQRKCGYSGAAAKWPPGKSTWDRLQVPNV</sequence>
<gene>
    <name evidence="1" type="ORF">ACFPQ9_26230</name>
</gene>
<evidence type="ECO:0000313" key="2">
    <source>
        <dbReference type="Proteomes" id="UP001596263"/>
    </source>
</evidence>
<organism evidence="1 2">
    <name type="scientific">Streptomyces coerulescens</name>
    <dbReference type="NCBI Taxonomy" id="29304"/>
    <lineage>
        <taxon>Bacteria</taxon>
        <taxon>Bacillati</taxon>
        <taxon>Actinomycetota</taxon>
        <taxon>Actinomycetes</taxon>
        <taxon>Kitasatosporales</taxon>
        <taxon>Streptomycetaceae</taxon>
        <taxon>Streptomyces</taxon>
    </lineage>
</organism>
<keyword evidence="2" id="KW-1185">Reference proteome</keyword>
<name>A0ABW0CQ09_STRCD</name>
<dbReference type="Gene3D" id="3.40.80.10">
    <property type="entry name" value="Peptidoglycan recognition protein-like"/>
    <property type="match status" value="1"/>
</dbReference>
<dbReference type="InterPro" id="IPR036505">
    <property type="entry name" value="Amidase/PGRP_sf"/>
</dbReference>
<reference evidence="2" key="1">
    <citation type="journal article" date="2019" name="Int. J. Syst. Evol. Microbiol.">
        <title>The Global Catalogue of Microorganisms (GCM) 10K type strain sequencing project: providing services to taxonomists for standard genome sequencing and annotation.</title>
        <authorList>
            <consortium name="The Broad Institute Genomics Platform"/>
            <consortium name="The Broad Institute Genome Sequencing Center for Infectious Disease"/>
            <person name="Wu L."/>
            <person name="Ma J."/>
        </authorList>
    </citation>
    <scope>NUCLEOTIDE SEQUENCE [LARGE SCALE GENOMIC DNA]</scope>
    <source>
        <strain evidence="2">KCTC 42586</strain>
    </source>
</reference>
<dbReference type="RefSeq" id="WP_380857994.1">
    <property type="nucleotide sequence ID" value="NZ_JBHSKM010000019.1"/>
</dbReference>
<evidence type="ECO:0000313" key="1">
    <source>
        <dbReference type="EMBL" id="MFC5217342.1"/>
    </source>
</evidence>
<accession>A0ABW0CQ09</accession>
<protein>
    <submittedName>
        <fullName evidence="1">Peptidoglycan-binding protein</fullName>
    </submittedName>
</protein>
<dbReference type="InterPro" id="IPR002502">
    <property type="entry name" value="Amidase_domain"/>
</dbReference>
<dbReference type="SUPFAM" id="SSF55846">
    <property type="entry name" value="N-acetylmuramoyl-L-alanine amidase-like"/>
    <property type="match status" value="1"/>
</dbReference>
<dbReference type="InterPro" id="IPR047763">
    <property type="entry name" value="PG_bind_dom_phiBT1-type"/>
</dbReference>
<dbReference type="CDD" id="cd06583">
    <property type="entry name" value="PGRP"/>
    <property type="match status" value="1"/>
</dbReference>